<dbReference type="Proteomes" id="UP001499990">
    <property type="component" value="Unassembled WGS sequence"/>
</dbReference>
<evidence type="ECO:0000313" key="2">
    <source>
        <dbReference type="EMBL" id="GAA3378075.1"/>
    </source>
</evidence>
<feature type="compositionally biased region" description="Gly residues" evidence="1">
    <location>
        <begin position="1"/>
        <end position="10"/>
    </location>
</feature>
<dbReference type="EMBL" id="BAAAYL010000001">
    <property type="protein sequence ID" value="GAA3378075.1"/>
    <property type="molecule type" value="Genomic_DNA"/>
</dbReference>
<evidence type="ECO:0000256" key="1">
    <source>
        <dbReference type="SAM" id="MobiDB-lite"/>
    </source>
</evidence>
<proteinExistence type="predicted"/>
<feature type="compositionally biased region" description="Basic and acidic residues" evidence="1">
    <location>
        <begin position="26"/>
        <end position="43"/>
    </location>
</feature>
<keyword evidence="3" id="KW-1185">Reference proteome</keyword>
<sequence length="49" mass="4959">MLARGAGGGTPRKSTGGAAADGGAVADHEPEEGLRGLDPERPTLRARLY</sequence>
<evidence type="ECO:0000313" key="3">
    <source>
        <dbReference type="Proteomes" id="UP001499990"/>
    </source>
</evidence>
<comment type="caution">
    <text evidence="2">The sequence shown here is derived from an EMBL/GenBank/DDBJ whole genome shotgun (WGS) entry which is preliminary data.</text>
</comment>
<accession>A0ABP6SJG2</accession>
<reference evidence="3" key="1">
    <citation type="journal article" date="2019" name="Int. J. Syst. Evol. Microbiol.">
        <title>The Global Catalogue of Microorganisms (GCM) 10K type strain sequencing project: providing services to taxonomists for standard genome sequencing and annotation.</title>
        <authorList>
            <consortium name="The Broad Institute Genomics Platform"/>
            <consortium name="The Broad Institute Genome Sequencing Center for Infectious Disease"/>
            <person name="Wu L."/>
            <person name="Ma J."/>
        </authorList>
    </citation>
    <scope>NUCLEOTIDE SEQUENCE [LARGE SCALE GENOMIC DNA]</scope>
    <source>
        <strain evidence="3">JCM 9651</strain>
    </source>
</reference>
<organism evidence="2 3">
    <name type="scientific">Streptomyces sannanensis</name>
    <dbReference type="NCBI Taxonomy" id="285536"/>
    <lineage>
        <taxon>Bacteria</taxon>
        <taxon>Bacillati</taxon>
        <taxon>Actinomycetota</taxon>
        <taxon>Actinomycetes</taxon>
        <taxon>Kitasatosporales</taxon>
        <taxon>Streptomycetaceae</taxon>
        <taxon>Streptomyces</taxon>
    </lineage>
</organism>
<feature type="region of interest" description="Disordered" evidence="1">
    <location>
        <begin position="1"/>
        <end position="49"/>
    </location>
</feature>
<feature type="compositionally biased region" description="Low complexity" evidence="1">
    <location>
        <begin position="16"/>
        <end position="25"/>
    </location>
</feature>
<protein>
    <submittedName>
        <fullName evidence="2">Uncharacterized protein</fullName>
    </submittedName>
</protein>
<gene>
    <name evidence="2" type="ORF">GCM10020367_56170</name>
</gene>
<name>A0ABP6SJG2_9ACTN</name>